<evidence type="ECO:0000256" key="6">
    <source>
        <dbReference type="ARBA" id="ARBA00023180"/>
    </source>
</evidence>
<evidence type="ECO:0000256" key="2">
    <source>
        <dbReference type="ARBA" id="ARBA00022679"/>
    </source>
</evidence>
<organism evidence="7 8">
    <name type="scientific">Fodinibius roseus</name>
    <dbReference type="NCBI Taxonomy" id="1194090"/>
    <lineage>
        <taxon>Bacteria</taxon>
        <taxon>Pseudomonadati</taxon>
        <taxon>Balneolota</taxon>
        <taxon>Balneolia</taxon>
        <taxon>Balneolales</taxon>
        <taxon>Balneolaceae</taxon>
        <taxon>Fodinibius</taxon>
    </lineage>
</organism>
<dbReference type="AlphaFoldDB" id="A0A1M4YDB9"/>
<dbReference type="EMBL" id="FQUS01000005">
    <property type="protein sequence ID" value="SHF03757.1"/>
    <property type="molecule type" value="Genomic_DNA"/>
</dbReference>
<evidence type="ECO:0000313" key="8">
    <source>
        <dbReference type="Proteomes" id="UP000184041"/>
    </source>
</evidence>
<evidence type="ECO:0000256" key="1">
    <source>
        <dbReference type="ARBA" id="ARBA00004167"/>
    </source>
</evidence>
<keyword evidence="2 7" id="KW-0808">Transferase</keyword>
<keyword evidence="4" id="KW-1133">Transmembrane helix</keyword>
<dbReference type="InterPro" id="IPR010635">
    <property type="entry name" value="Heparan_SO4-6-sulfoTrfase"/>
</dbReference>
<dbReference type="InterPro" id="IPR005331">
    <property type="entry name" value="Sulfotransferase"/>
</dbReference>
<name>A0A1M4YDB9_9BACT</name>
<protein>
    <submittedName>
        <fullName evidence="7">Sulfotransferase family protein</fullName>
    </submittedName>
</protein>
<gene>
    <name evidence="7" type="ORF">SAMN05443144_10535</name>
</gene>
<dbReference type="Proteomes" id="UP000184041">
    <property type="component" value="Unassembled WGS sequence"/>
</dbReference>
<sequence>MLISLHMPKCGGTSFKELLKRHFKWRFSKDYDYPIHWSPDKRRKEAIESRERIKRRYRYFYRYRFTECIHGHFLPYKYDYFYGRDGITFITWLRDPVERLVSHYYFWLRTYETAKPKPLHRRVVEEDWTLQEFAFSEELKNVYSEFLWNFPARQFDFIGITEHYEEDVRYFANHYLGLKDVSVPQKNISPRKSKPLITDEGLIKELKSFHARDYELYDYALEARRERIRSNESQQTTDHK</sequence>
<keyword evidence="6" id="KW-0325">Glycoprotein</keyword>
<evidence type="ECO:0000256" key="3">
    <source>
        <dbReference type="ARBA" id="ARBA00022692"/>
    </source>
</evidence>
<dbReference type="InterPro" id="IPR027417">
    <property type="entry name" value="P-loop_NTPase"/>
</dbReference>
<accession>A0A1M4YDB9</accession>
<dbReference type="PANTHER" id="PTHR12812:SF0">
    <property type="entry name" value="HEPARAN-SULFATE 6-O-SULFOTRANSFERASE"/>
    <property type="match status" value="1"/>
</dbReference>
<dbReference type="GO" id="GO:0016020">
    <property type="term" value="C:membrane"/>
    <property type="evidence" value="ECO:0007669"/>
    <property type="project" value="UniProtKB-SubCell"/>
</dbReference>
<reference evidence="7 8" key="1">
    <citation type="submission" date="2016-11" db="EMBL/GenBank/DDBJ databases">
        <authorList>
            <person name="Jaros S."/>
            <person name="Januszkiewicz K."/>
            <person name="Wedrychowicz H."/>
        </authorList>
    </citation>
    <scope>NUCLEOTIDE SEQUENCE [LARGE SCALE GENOMIC DNA]</scope>
    <source>
        <strain evidence="7 8">DSM 21986</strain>
    </source>
</reference>
<dbReference type="OrthoDB" id="1407035at2"/>
<dbReference type="PANTHER" id="PTHR12812">
    <property type="entry name" value="HEPARAN SULFATE 6-O-SULFOTRANSFERASE 3"/>
    <property type="match status" value="1"/>
</dbReference>
<comment type="subcellular location">
    <subcellularLocation>
        <location evidence="1">Membrane</location>
        <topology evidence="1">Single-pass membrane protein</topology>
    </subcellularLocation>
</comment>
<dbReference type="SUPFAM" id="SSF52540">
    <property type="entry name" value="P-loop containing nucleoside triphosphate hydrolases"/>
    <property type="match status" value="1"/>
</dbReference>
<evidence type="ECO:0000256" key="4">
    <source>
        <dbReference type="ARBA" id="ARBA00022989"/>
    </source>
</evidence>
<keyword evidence="3" id="KW-0812">Transmembrane</keyword>
<dbReference type="RefSeq" id="WP_084088069.1">
    <property type="nucleotide sequence ID" value="NZ_FQUS01000005.1"/>
</dbReference>
<keyword evidence="5" id="KW-0472">Membrane</keyword>
<dbReference type="STRING" id="1194090.SAMN05443144_10535"/>
<dbReference type="Pfam" id="PF03567">
    <property type="entry name" value="Sulfotransfer_2"/>
    <property type="match status" value="1"/>
</dbReference>
<evidence type="ECO:0000313" key="7">
    <source>
        <dbReference type="EMBL" id="SHF03757.1"/>
    </source>
</evidence>
<dbReference type="Gene3D" id="3.40.50.300">
    <property type="entry name" value="P-loop containing nucleotide triphosphate hydrolases"/>
    <property type="match status" value="1"/>
</dbReference>
<dbReference type="GO" id="GO:0017095">
    <property type="term" value="F:heparan sulfate 6-sulfotransferase activity"/>
    <property type="evidence" value="ECO:0007669"/>
    <property type="project" value="TreeGrafter"/>
</dbReference>
<proteinExistence type="predicted"/>
<keyword evidence="8" id="KW-1185">Reference proteome</keyword>
<evidence type="ECO:0000256" key="5">
    <source>
        <dbReference type="ARBA" id="ARBA00023136"/>
    </source>
</evidence>